<dbReference type="AlphaFoldDB" id="A0A1N6IT54"/>
<evidence type="ECO:0000313" key="5">
    <source>
        <dbReference type="EMBL" id="SIO35222.1"/>
    </source>
</evidence>
<dbReference type="SMART" id="SM00267">
    <property type="entry name" value="GGDEF"/>
    <property type="match status" value="1"/>
</dbReference>
<dbReference type="PANTHER" id="PTHR45138:SF9">
    <property type="entry name" value="DIGUANYLATE CYCLASE DGCM-RELATED"/>
    <property type="match status" value="1"/>
</dbReference>
<reference evidence="5 6" key="1">
    <citation type="submission" date="2016-11" db="EMBL/GenBank/DDBJ databases">
        <authorList>
            <person name="Jaros S."/>
            <person name="Januszkiewicz K."/>
            <person name="Wedrychowicz H."/>
        </authorList>
    </citation>
    <scope>NUCLEOTIDE SEQUENCE [LARGE SCALE GENOMIC DNA]</scope>
    <source>
        <strain evidence="5 6">GAS95</strain>
    </source>
</reference>
<dbReference type="FunFam" id="3.30.70.270:FF:000001">
    <property type="entry name" value="Diguanylate cyclase domain protein"/>
    <property type="match status" value="1"/>
</dbReference>
<dbReference type="InterPro" id="IPR043128">
    <property type="entry name" value="Rev_trsase/Diguanyl_cyclase"/>
</dbReference>
<feature type="transmembrane region" description="Helical" evidence="3">
    <location>
        <begin position="129"/>
        <end position="148"/>
    </location>
</feature>
<evidence type="ECO:0000256" key="1">
    <source>
        <dbReference type="ARBA" id="ARBA00012528"/>
    </source>
</evidence>
<evidence type="ECO:0000313" key="6">
    <source>
        <dbReference type="Proteomes" id="UP000185151"/>
    </source>
</evidence>
<dbReference type="Pfam" id="PF00990">
    <property type="entry name" value="GGDEF"/>
    <property type="match status" value="1"/>
</dbReference>
<feature type="transmembrane region" description="Helical" evidence="3">
    <location>
        <begin position="290"/>
        <end position="307"/>
    </location>
</feature>
<feature type="transmembrane region" description="Helical" evidence="3">
    <location>
        <begin position="197"/>
        <end position="215"/>
    </location>
</feature>
<name>A0A1N6IT54_9BURK</name>
<feature type="transmembrane region" description="Helical" evidence="3">
    <location>
        <begin position="7"/>
        <end position="30"/>
    </location>
</feature>
<dbReference type="EC" id="2.7.7.65" evidence="1"/>
<feature type="transmembrane region" description="Helical" evidence="3">
    <location>
        <begin position="227"/>
        <end position="245"/>
    </location>
</feature>
<dbReference type="GO" id="GO:1902201">
    <property type="term" value="P:negative regulation of bacterial-type flagellum-dependent cell motility"/>
    <property type="evidence" value="ECO:0007669"/>
    <property type="project" value="TreeGrafter"/>
</dbReference>
<dbReference type="EMBL" id="FSRU01000001">
    <property type="protein sequence ID" value="SIO35222.1"/>
    <property type="molecule type" value="Genomic_DNA"/>
</dbReference>
<evidence type="ECO:0000259" key="4">
    <source>
        <dbReference type="PROSITE" id="PS50887"/>
    </source>
</evidence>
<dbReference type="GO" id="GO:0005886">
    <property type="term" value="C:plasma membrane"/>
    <property type="evidence" value="ECO:0007669"/>
    <property type="project" value="TreeGrafter"/>
</dbReference>
<organism evidence="5 6">
    <name type="scientific">Paraburkholderia phenazinium</name>
    <dbReference type="NCBI Taxonomy" id="60549"/>
    <lineage>
        <taxon>Bacteria</taxon>
        <taxon>Pseudomonadati</taxon>
        <taxon>Pseudomonadota</taxon>
        <taxon>Betaproteobacteria</taxon>
        <taxon>Burkholderiales</taxon>
        <taxon>Burkholderiaceae</taxon>
        <taxon>Paraburkholderia</taxon>
    </lineage>
</organism>
<feature type="transmembrane region" description="Helical" evidence="3">
    <location>
        <begin position="36"/>
        <end position="55"/>
    </location>
</feature>
<dbReference type="CDD" id="cd01949">
    <property type="entry name" value="GGDEF"/>
    <property type="match status" value="1"/>
</dbReference>
<keyword evidence="3" id="KW-1133">Transmembrane helix</keyword>
<feature type="transmembrane region" description="Helical" evidence="3">
    <location>
        <begin position="265"/>
        <end position="284"/>
    </location>
</feature>
<gene>
    <name evidence="5" type="ORF">SAMN05444165_2467</name>
</gene>
<feature type="transmembrane region" description="Helical" evidence="3">
    <location>
        <begin position="67"/>
        <end position="87"/>
    </location>
</feature>
<dbReference type="InterPro" id="IPR050469">
    <property type="entry name" value="Diguanylate_Cyclase"/>
</dbReference>
<keyword evidence="3" id="KW-0472">Membrane</keyword>
<feature type="transmembrane region" description="Helical" evidence="3">
    <location>
        <begin position="168"/>
        <end position="188"/>
    </location>
</feature>
<feature type="transmembrane region" description="Helical" evidence="3">
    <location>
        <begin position="99"/>
        <end position="117"/>
    </location>
</feature>
<dbReference type="Gene3D" id="3.30.70.270">
    <property type="match status" value="1"/>
</dbReference>
<dbReference type="OrthoDB" id="9803824at2"/>
<sequence length="507" mass="56133">MRRSLKLTHLVLLAVSFVSLHVIGLLVFSSPTASTFASYPFLLLAPALACASCCWRAATEARESRSSWILLSAGMGLWTCGIALSAWEDIFQHIPESAAWFSDFSFFLYGVPVLLAISSVSAKQRVPFFIWMDAAQALLTGFLAYVIIFSVVPFSDTPLAPIPATTLVLTYNAENFILAVAATLRLLAQPRGEERRFYARLFAFLWIYAVAAFVYNNWAATSDGHAAMDALVDIPFLFLVVVTVAPRSRRPKVEHIAHKQTLALFIENVTPIFYTVALLALSIWVMRQHFYAGTVGIFTALVVYATRSTTLQGRYIRVQRELHEARDRLEQMALTDALTNTANRRRFDEALALEWNRAIRNRHPLALLLVDIDYFKLLNDRYGHPAGDRCLVSIALALQSALPRSGDLLARYGGEEFAAILPATDEAGACLVAATMQAAVQSLKIRNESSTGLYVTVSVGVAVFESPQADAAEIIEAADQALYRAKQRGRNRIEATAQRDFLRNGTR</sequence>
<dbReference type="SUPFAM" id="SSF55073">
    <property type="entry name" value="Nucleotide cyclase"/>
    <property type="match status" value="1"/>
</dbReference>
<dbReference type="PROSITE" id="PS50887">
    <property type="entry name" value="GGDEF"/>
    <property type="match status" value="1"/>
</dbReference>
<dbReference type="Proteomes" id="UP000185151">
    <property type="component" value="Unassembled WGS sequence"/>
</dbReference>
<evidence type="ECO:0000256" key="2">
    <source>
        <dbReference type="ARBA" id="ARBA00034247"/>
    </source>
</evidence>
<dbReference type="GO" id="GO:0052621">
    <property type="term" value="F:diguanylate cyclase activity"/>
    <property type="evidence" value="ECO:0007669"/>
    <property type="project" value="UniProtKB-EC"/>
</dbReference>
<dbReference type="InterPro" id="IPR029787">
    <property type="entry name" value="Nucleotide_cyclase"/>
</dbReference>
<proteinExistence type="predicted"/>
<dbReference type="RefSeq" id="WP_074295912.1">
    <property type="nucleotide sequence ID" value="NZ_FSRU01000001.1"/>
</dbReference>
<dbReference type="GO" id="GO:0043709">
    <property type="term" value="P:cell adhesion involved in single-species biofilm formation"/>
    <property type="evidence" value="ECO:0007669"/>
    <property type="project" value="TreeGrafter"/>
</dbReference>
<keyword evidence="6" id="KW-1185">Reference proteome</keyword>
<dbReference type="NCBIfam" id="TIGR00254">
    <property type="entry name" value="GGDEF"/>
    <property type="match status" value="1"/>
</dbReference>
<evidence type="ECO:0000256" key="3">
    <source>
        <dbReference type="SAM" id="Phobius"/>
    </source>
</evidence>
<feature type="domain" description="GGDEF" evidence="4">
    <location>
        <begin position="363"/>
        <end position="498"/>
    </location>
</feature>
<dbReference type="InterPro" id="IPR000160">
    <property type="entry name" value="GGDEF_dom"/>
</dbReference>
<keyword evidence="3" id="KW-0812">Transmembrane</keyword>
<comment type="catalytic activity">
    <reaction evidence="2">
        <text>2 GTP = 3',3'-c-di-GMP + 2 diphosphate</text>
        <dbReference type="Rhea" id="RHEA:24898"/>
        <dbReference type="ChEBI" id="CHEBI:33019"/>
        <dbReference type="ChEBI" id="CHEBI:37565"/>
        <dbReference type="ChEBI" id="CHEBI:58805"/>
        <dbReference type="EC" id="2.7.7.65"/>
    </reaction>
</comment>
<protein>
    <recommendedName>
        <fullName evidence="1">diguanylate cyclase</fullName>
        <ecNumber evidence="1">2.7.7.65</ecNumber>
    </recommendedName>
</protein>
<dbReference type="PANTHER" id="PTHR45138">
    <property type="entry name" value="REGULATORY COMPONENTS OF SENSORY TRANSDUCTION SYSTEM"/>
    <property type="match status" value="1"/>
</dbReference>
<accession>A0A1N6IT54</accession>